<accession>A0ABT5YLD9</accession>
<evidence type="ECO:0000313" key="8">
    <source>
        <dbReference type="Proteomes" id="UP001215503"/>
    </source>
</evidence>
<comment type="caution">
    <text evidence="7">The sequence shown here is derived from an EMBL/GenBank/DDBJ whole genome shotgun (WGS) entry which is preliminary data.</text>
</comment>
<dbReference type="EMBL" id="JARHUD010000003">
    <property type="protein sequence ID" value="MDF2095738.1"/>
    <property type="molecule type" value="Genomic_DNA"/>
</dbReference>
<comment type="similarity">
    <text evidence="3">Belongs to the RimP family.</text>
</comment>
<keyword evidence="8" id="KW-1185">Reference proteome</keyword>
<evidence type="ECO:0000259" key="5">
    <source>
        <dbReference type="Pfam" id="PF02576"/>
    </source>
</evidence>
<feature type="domain" description="Ribosome maturation factor RimP N-terminal" evidence="5">
    <location>
        <begin position="29"/>
        <end position="102"/>
    </location>
</feature>
<dbReference type="Pfam" id="PF17384">
    <property type="entry name" value="DUF150_C"/>
    <property type="match status" value="1"/>
</dbReference>
<gene>
    <name evidence="3 7" type="primary">rimP</name>
    <name evidence="7" type="ORF">P2G67_07080</name>
</gene>
<evidence type="ECO:0000259" key="6">
    <source>
        <dbReference type="Pfam" id="PF17384"/>
    </source>
</evidence>
<dbReference type="CDD" id="cd01734">
    <property type="entry name" value="YlxS_C"/>
    <property type="match status" value="1"/>
</dbReference>
<dbReference type="PANTHER" id="PTHR33867">
    <property type="entry name" value="RIBOSOME MATURATION FACTOR RIMP"/>
    <property type="match status" value="1"/>
</dbReference>
<evidence type="ECO:0000256" key="4">
    <source>
        <dbReference type="SAM" id="MobiDB-lite"/>
    </source>
</evidence>
<feature type="domain" description="Ribosome maturation factor RimP C-terminal" evidence="6">
    <location>
        <begin position="105"/>
        <end position="171"/>
    </location>
</feature>
<organism evidence="7 8">
    <name type="scientific">Aquibaculum arenosum</name>
    <dbReference type="NCBI Taxonomy" id="3032591"/>
    <lineage>
        <taxon>Bacteria</taxon>
        <taxon>Pseudomonadati</taxon>
        <taxon>Pseudomonadota</taxon>
        <taxon>Alphaproteobacteria</taxon>
        <taxon>Rhodospirillales</taxon>
        <taxon>Rhodovibrionaceae</taxon>
        <taxon>Aquibaculum</taxon>
    </lineage>
</organism>
<sequence>MQDPRESVEGRSAEPARTSEGKAAEVERLIAPTVADLGFEIVRVQLTGDGGRQTLQIMAERPDGSMGIEDCADLSSSVSAVLDVEDPISGAYSLEVSSPGLDRPLTRLKDYRNWTGFEAKIELTAPQEGRKRFRGLLGGVEGEEVLLQENESEALHRFPFSAIARGKLVLTDALIAATAKSDDAPETEI</sequence>
<dbReference type="Proteomes" id="UP001215503">
    <property type="component" value="Unassembled WGS sequence"/>
</dbReference>
<proteinExistence type="inferred from homology"/>
<evidence type="ECO:0000256" key="1">
    <source>
        <dbReference type="ARBA" id="ARBA00022490"/>
    </source>
</evidence>
<dbReference type="HAMAP" id="MF_01077">
    <property type="entry name" value="RimP"/>
    <property type="match status" value="1"/>
</dbReference>
<reference evidence="7 8" key="1">
    <citation type="submission" date="2023-03" db="EMBL/GenBank/DDBJ databases">
        <title>Fodinicurvata sp. CAU 1616 isolated from sea sendiment.</title>
        <authorList>
            <person name="Kim W."/>
        </authorList>
    </citation>
    <scope>NUCLEOTIDE SEQUENCE [LARGE SCALE GENOMIC DNA]</scope>
    <source>
        <strain evidence="7 8">CAU 1616</strain>
    </source>
</reference>
<comment type="function">
    <text evidence="3">Required for maturation of 30S ribosomal subunits.</text>
</comment>
<dbReference type="PANTHER" id="PTHR33867:SF1">
    <property type="entry name" value="RIBOSOME MATURATION FACTOR RIMP"/>
    <property type="match status" value="1"/>
</dbReference>
<evidence type="ECO:0000313" key="7">
    <source>
        <dbReference type="EMBL" id="MDF2095738.1"/>
    </source>
</evidence>
<protein>
    <recommendedName>
        <fullName evidence="3">Ribosome maturation factor RimP</fullName>
    </recommendedName>
</protein>
<keyword evidence="2 3" id="KW-0690">Ribosome biogenesis</keyword>
<comment type="subcellular location">
    <subcellularLocation>
        <location evidence="3">Cytoplasm</location>
    </subcellularLocation>
</comment>
<name>A0ABT5YLD9_9PROT</name>
<dbReference type="InterPro" id="IPR028989">
    <property type="entry name" value="RimP_N"/>
</dbReference>
<dbReference type="Gene3D" id="3.30.300.70">
    <property type="entry name" value="RimP-like superfamily, N-terminal"/>
    <property type="match status" value="1"/>
</dbReference>
<evidence type="ECO:0000256" key="2">
    <source>
        <dbReference type="ARBA" id="ARBA00022517"/>
    </source>
</evidence>
<dbReference type="InterPro" id="IPR036847">
    <property type="entry name" value="RimP_C_sf"/>
</dbReference>
<dbReference type="Gene3D" id="2.30.30.180">
    <property type="entry name" value="Ribosome maturation factor RimP, C-terminal domain"/>
    <property type="match status" value="1"/>
</dbReference>
<keyword evidence="1 3" id="KW-0963">Cytoplasm</keyword>
<dbReference type="SUPFAM" id="SSF75420">
    <property type="entry name" value="YhbC-like, N-terminal domain"/>
    <property type="match status" value="1"/>
</dbReference>
<dbReference type="InterPro" id="IPR035956">
    <property type="entry name" value="RimP_N_sf"/>
</dbReference>
<evidence type="ECO:0000256" key="3">
    <source>
        <dbReference type="HAMAP-Rule" id="MF_01077"/>
    </source>
</evidence>
<dbReference type="NCBIfam" id="NF000932">
    <property type="entry name" value="PRK00092.2-5"/>
    <property type="match status" value="1"/>
</dbReference>
<feature type="region of interest" description="Disordered" evidence="4">
    <location>
        <begin position="1"/>
        <end position="25"/>
    </location>
</feature>
<dbReference type="Pfam" id="PF02576">
    <property type="entry name" value="RimP_N"/>
    <property type="match status" value="1"/>
</dbReference>
<dbReference type="InterPro" id="IPR028998">
    <property type="entry name" value="RimP_C"/>
</dbReference>
<dbReference type="RefSeq" id="WP_275821420.1">
    <property type="nucleotide sequence ID" value="NZ_JARHUD010000003.1"/>
</dbReference>
<dbReference type="InterPro" id="IPR003728">
    <property type="entry name" value="Ribosome_maturation_RimP"/>
</dbReference>
<dbReference type="SUPFAM" id="SSF74942">
    <property type="entry name" value="YhbC-like, C-terminal domain"/>
    <property type="match status" value="1"/>
</dbReference>